<sequence>MVHQRTISPKLTSLSKDGYQAIELTGSRYVLFIDNGTVTGCQGYNKLTQEGDFCISPRERVLVEDAVKSSSYLFDFSGALEIILNSYQLKIVDIIVDIENKTEQEIYSKRLDSLYNNIENKDLLINRSVVVNIGNNVLVPTLYRSVSAAYIYGCDFIVTPSIKESVYVIVGECNEVRDSKILVPKKDYETLTKVPKVIKNRGENDLEVINKWKDALFESEAPKVIKQDAEYVELDNPERCAVYLVGGRCPSTNDVKIFGRVKKSSKIECLDTTPIESSRVGFIEHKNKLEDIVYYQTGYVVACATPKITPKNLSHITVFNMRQNINMCNIESFVVDAIPTVQSQQMKKRLATFTNESLIKELISRLGMNADCVQLVHDLEEICNDNQICSTTNTNKRCYFVDEEDEDDEDYEIPESKRQKLNLCRYETAV</sequence>
<reference evidence="1" key="1">
    <citation type="journal article" date="2019" name="Sci. Rep.">
        <title>The first clawed lobster virus Homarus gammarus nudivirus (HgNV n. sp.) expands the diversity of the Nudiviridae.</title>
        <authorList>
            <person name="Holt C.C."/>
            <person name="Stone M."/>
            <person name="Bass D."/>
            <person name="Bateman K.S."/>
            <person name="van Aerle R."/>
            <person name="Daniels C.L."/>
            <person name="van der Giezen M."/>
            <person name="Ross S.H."/>
            <person name="Hooper C."/>
            <person name="Stentiford G.D."/>
        </authorList>
    </citation>
    <scope>NUCLEOTIDE SEQUENCE</scope>
    <source>
        <strain evidence="1">52S104HLG2</strain>
    </source>
</reference>
<protein>
    <submittedName>
        <fullName evidence="1">Uncharacterized protein</fullName>
    </submittedName>
</protein>
<evidence type="ECO:0000313" key="1">
    <source>
        <dbReference type="EMBL" id="QBB28684.1"/>
    </source>
</evidence>
<accession>A0A411HBC4</accession>
<gene>
    <name evidence="1" type="ORF">HgNV_079</name>
</gene>
<evidence type="ECO:0000313" key="2">
    <source>
        <dbReference type="Proteomes" id="UP000682645"/>
    </source>
</evidence>
<dbReference type="Proteomes" id="UP000682645">
    <property type="component" value="Segment"/>
</dbReference>
<name>A0A411HBC4_9VIRU</name>
<organism evidence="1 2">
    <name type="scientific">Homarus gammarus nudivirus</name>
    <dbReference type="NCBI Taxonomy" id="2509616"/>
    <lineage>
        <taxon>Viruses</taxon>
        <taxon>Viruses incertae sedis</taxon>
        <taxon>Naldaviricetes</taxon>
        <taxon>Lefavirales</taxon>
        <taxon>Nudiviridae</taxon>
        <taxon>Gammanudivirus</taxon>
        <taxon>Gammanudivirus hogammari</taxon>
    </lineage>
</organism>
<keyword evidence="2" id="KW-1185">Reference proteome</keyword>
<dbReference type="EMBL" id="MK439999">
    <property type="protein sequence ID" value="QBB28684.1"/>
    <property type="molecule type" value="Genomic_DNA"/>
</dbReference>
<proteinExistence type="predicted"/>